<evidence type="ECO:0000256" key="1">
    <source>
        <dbReference type="SAM" id="SignalP"/>
    </source>
</evidence>
<keyword evidence="1" id="KW-0732">Signal</keyword>
<gene>
    <name evidence="2" type="ORF">ACFPOC_07820</name>
</gene>
<organism evidence="2 3">
    <name type="scientific">Rubellimicrobium aerolatum</name>
    <dbReference type="NCBI Taxonomy" id="490979"/>
    <lineage>
        <taxon>Bacteria</taxon>
        <taxon>Pseudomonadati</taxon>
        <taxon>Pseudomonadota</taxon>
        <taxon>Alphaproteobacteria</taxon>
        <taxon>Rhodobacterales</taxon>
        <taxon>Roseobacteraceae</taxon>
        <taxon>Rubellimicrobium</taxon>
    </lineage>
</organism>
<comment type="caution">
    <text evidence="2">The sequence shown here is derived from an EMBL/GenBank/DDBJ whole genome shotgun (WGS) entry which is preliminary data.</text>
</comment>
<name>A0ABW0SBJ3_9RHOB</name>
<accession>A0ABW0SBJ3</accession>
<feature type="chain" id="PRO_5047304175" evidence="1">
    <location>
        <begin position="20"/>
        <end position="112"/>
    </location>
</feature>
<sequence length="112" mass="11964">MRWIAGLAVALAVPAGAWAQAGRTEVVREVFPEVGRQVVASTPRGPVATIEWRQRVEVRARTATGAALSPQARAEALGRALATCRRGEPRGAVEVVEFNGTYVVGLDCVRLQ</sequence>
<proteinExistence type="predicted"/>
<keyword evidence="3" id="KW-1185">Reference proteome</keyword>
<dbReference type="RefSeq" id="WP_209839892.1">
    <property type="nucleotide sequence ID" value="NZ_JAGGJP010000006.1"/>
</dbReference>
<protein>
    <submittedName>
        <fullName evidence="2">Uncharacterized protein</fullName>
    </submittedName>
</protein>
<evidence type="ECO:0000313" key="3">
    <source>
        <dbReference type="Proteomes" id="UP001596056"/>
    </source>
</evidence>
<evidence type="ECO:0000313" key="2">
    <source>
        <dbReference type="EMBL" id="MFC5566328.1"/>
    </source>
</evidence>
<dbReference type="Proteomes" id="UP001596056">
    <property type="component" value="Unassembled WGS sequence"/>
</dbReference>
<reference evidence="3" key="1">
    <citation type="journal article" date="2019" name="Int. J. Syst. Evol. Microbiol.">
        <title>The Global Catalogue of Microorganisms (GCM) 10K type strain sequencing project: providing services to taxonomists for standard genome sequencing and annotation.</title>
        <authorList>
            <consortium name="The Broad Institute Genomics Platform"/>
            <consortium name="The Broad Institute Genome Sequencing Center for Infectious Disease"/>
            <person name="Wu L."/>
            <person name="Ma J."/>
        </authorList>
    </citation>
    <scope>NUCLEOTIDE SEQUENCE [LARGE SCALE GENOMIC DNA]</scope>
    <source>
        <strain evidence="3">KACC 11588</strain>
    </source>
</reference>
<dbReference type="EMBL" id="JBHSNA010000005">
    <property type="protein sequence ID" value="MFC5566328.1"/>
    <property type="molecule type" value="Genomic_DNA"/>
</dbReference>
<feature type="signal peptide" evidence="1">
    <location>
        <begin position="1"/>
        <end position="19"/>
    </location>
</feature>